<dbReference type="Proteomes" id="UP000626656">
    <property type="component" value="Unassembled WGS sequence"/>
</dbReference>
<gene>
    <name evidence="1" type="ORF">AZO1586I_949</name>
</gene>
<reference evidence="1 2" key="1">
    <citation type="submission" date="2020-05" db="EMBL/GenBank/DDBJ databases">
        <authorList>
            <person name="Petersen J."/>
            <person name="Sayavedra L."/>
        </authorList>
    </citation>
    <scope>NUCLEOTIDE SEQUENCE [LARGE SCALE GENOMIC DNA]</scope>
    <source>
        <strain evidence="1">B azoricus SOX ET2 1586I</strain>
    </source>
</reference>
<sequence length="26" mass="3029">DDKIKTKRIATDPNIVIRYNRSILAD</sequence>
<feature type="non-terminal residue" evidence="1">
    <location>
        <position position="1"/>
    </location>
</feature>
<comment type="caution">
    <text evidence="1">The sequence shown here is derived from an EMBL/GenBank/DDBJ whole genome shotgun (WGS) entry which is preliminary data.</text>
</comment>
<evidence type="ECO:0000313" key="2">
    <source>
        <dbReference type="Proteomes" id="UP000626656"/>
    </source>
</evidence>
<dbReference type="EMBL" id="CAHJWF010000232">
    <property type="protein sequence ID" value="CAB5502367.1"/>
    <property type="molecule type" value="Genomic_DNA"/>
</dbReference>
<evidence type="ECO:0000313" key="1">
    <source>
        <dbReference type="EMBL" id="CAB5502367.1"/>
    </source>
</evidence>
<proteinExistence type="predicted"/>
<name>A0ABM8M798_9GAMM</name>
<accession>A0ABM8M798</accession>
<organism evidence="1 2">
    <name type="scientific">Bathymodiolus thermophilus thioautotrophic gill symbiont</name>
    <dbReference type="NCBI Taxonomy" id="2360"/>
    <lineage>
        <taxon>Bacteria</taxon>
        <taxon>Pseudomonadati</taxon>
        <taxon>Pseudomonadota</taxon>
        <taxon>Gammaproteobacteria</taxon>
        <taxon>sulfur-oxidizing symbionts</taxon>
    </lineage>
</organism>
<keyword evidence="2" id="KW-1185">Reference proteome</keyword>
<protein>
    <submittedName>
        <fullName evidence="1">Uncharacterized protein</fullName>
    </submittedName>
</protein>